<dbReference type="Gene3D" id="3.20.20.80">
    <property type="entry name" value="Glycosidases"/>
    <property type="match status" value="1"/>
</dbReference>
<organism evidence="4">
    <name type="scientific">unidentified microorganism</name>
    <dbReference type="NCBI Taxonomy" id="81726"/>
    <lineage>
        <taxon>unclassified sequences</taxon>
        <taxon>environmental samples</taxon>
    </lineage>
</organism>
<evidence type="ECO:0000256" key="2">
    <source>
        <dbReference type="ARBA" id="ARBA00023295"/>
    </source>
</evidence>
<dbReference type="InterPro" id="IPR018087">
    <property type="entry name" value="Glyco_hydro_5_CS"/>
</dbReference>
<protein>
    <submittedName>
        <fullName evidence="4">Cellulase</fullName>
    </submittedName>
</protein>
<feature type="domain" description="Glycoside hydrolase family 5" evidence="3">
    <location>
        <begin position="39"/>
        <end position="282"/>
    </location>
</feature>
<dbReference type="GO" id="GO:0004553">
    <property type="term" value="F:hydrolase activity, hydrolyzing O-glycosyl compounds"/>
    <property type="evidence" value="ECO:0007669"/>
    <property type="project" value="InterPro"/>
</dbReference>
<dbReference type="AlphaFoldDB" id="Q2YI54"/>
<dbReference type="CAZy" id="GH5">
    <property type="family name" value="Glycoside Hydrolase Family 5"/>
</dbReference>
<accession>Q2YI54</accession>
<evidence type="ECO:0000256" key="1">
    <source>
        <dbReference type="ARBA" id="ARBA00022801"/>
    </source>
</evidence>
<dbReference type="PROSITE" id="PS00659">
    <property type="entry name" value="GLYCOSYL_HYDROL_F5"/>
    <property type="match status" value="1"/>
</dbReference>
<dbReference type="InterPro" id="IPR017853">
    <property type="entry name" value="GH"/>
</dbReference>
<dbReference type="EMBL" id="AM050341">
    <property type="protein sequence ID" value="CAJ19149.1"/>
    <property type="molecule type" value="Genomic_DNA"/>
</dbReference>
<name>Q2YI54_9ZZZZ</name>
<evidence type="ECO:0000259" key="3">
    <source>
        <dbReference type="Pfam" id="PF00150"/>
    </source>
</evidence>
<sequence length="320" mass="36538">MTMKKLLTIIMLSLLACHVHANDPVKQYGKLQVKGAQLCDQKGNPVILRGVSLGWHNLWPRFYNKGAVETLKNDWHCSVIRAAIGQHIEDNFQENPEFAMQCLTPVVEAAIKQNVYVIIDWHSHKLMTEEAKQFFGEMARKYGKYPHIIYEIYNEPIADTWTDLKKYAQEVIGEIRKYDKDNVVLVGCPHWDQDIHLVAESPLEGLSNVMYTVHFYAATHGEDLRQRTEEAAKRGIPIFISESGATEASGDGKIDEESEEEWIKMCERLGISWLCWSISDKNESSSMLLPRATATGPWPDDVIKKYGKLVKGLLEKYNAR</sequence>
<dbReference type="SUPFAM" id="SSF51445">
    <property type="entry name" value="(Trans)glycosidases"/>
    <property type="match status" value="1"/>
</dbReference>
<dbReference type="Pfam" id="PF00150">
    <property type="entry name" value="Cellulase"/>
    <property type="match status" value="1"/>
</dbReference>
<keyword evidence="2" id="KW-0326">Glycosidase</keyword>
<evidence type="ECO:0000313" key="4">
    <source>
        <dbReference type="EMBL" id="CAJ19149.1"/>
    </source>
</evidence>
<dbReference type="GO" id="GO:0000272">
    <property type="term" value="P:polysaccharide catabolic process"/>
    <property type="evidence" value="ECO:0007669"/>
    <property type="project" value="InterPro"/>
</dbReference>
<reference evidence="4" key="1">
    <citation type="journal article" date="2005" name="Environ. Microbiol.">
        <title>Novel hydrolase diversity retrieved from a metagenome library of bovine rumen microflora.</title>
        <authorList>
            <person name="Ferrer M."/>
            <person name="Golyshina O.V."/>
            <person name="Chernikova T.N."/>
            <person name="Khachane A.N."/>
            <person name="Reyes-Duarte D."/>
            <person name="Santos V.A.P.M.D."/>
            <person name="Strompl C."/>
            <person name="Elborough K."/>
            <person name="Jarvis G."/>
            <person name="Neef A."/>
            <person name="Yakimov M.M."/>
            <person name="Timmis K.N."/>
            <person name="Golyshin P.N."/>
        </authorList>
    </citation>
    <scope>NUCLEOTIDE SEQUENCE</scope>
</reference>
<keyword evidence="1" id="KW-0378">Hydrolase</keyword>
<dbReference type="InterPro" id="IPR001547">
    <property type="entry name" value="Glyco_hydro_5"/>
</dbReference>
<dbReference type="PANTHER" id="PTHR34142">
    <property type="entry name" value="ENDO-BETA-1,4-GLUCANASE A"/>
    <property type="match status" value="1"/>
</dbReference>
<dbReference type="PROSITE" id="PS51257">
    <property type="entry name" value="PROKAR_LIPOPROTEIN"/>
    <property type="match status" value="1"/>
</dbReference>
<dbReference type="PANTHER" id="PTHR34142:SF1">
    <property type="entry name" value="GLYCOSIDE HYDROLASE FAMILY 5 DOMAIN-CONTAINING PROTEIN"/>
    <property type="match status" value="1"/>
</dbReference>
<proteinExistence type="predicted"/>